<evidence type="ECO:0000256" key="14">
    <source>
        <dbReference type="RuleBase" id="RU368090"/>
    </source>
</evidence>
<dbReference type="GO" id="GO:0005675">
    <property type="term" value="C:transcription factor TFIIH holo complex"/>
    <property type="evidence" value="ECO:0007669"/>
    <property type="project" value="UniProtKB-UniRule"/>
</dbReference>
<evidence type="ECO:0000256" key="1">
    <source>
        <dbReference type="ARBA" id="ARBA00002817"/>
    </source>
</evidence>
<dbReference type="Pfam" id="PF03850">
    <property type="entry name" value="Tfb4"/>
    <property type="match status" value="1"/>
</dbReference>
<evidence type="ECO:0000256" key="8">
    <source>
        <dbReference type="ARBA" id="ARBA00022833"/>
    </source>
</evidence>
<dbReference type="EMBL" id="KL198016">
    <property type="protein sequence ID" value="KDQ21367.1"/>
    <property type="molecule type" value="Genomic_DNA"/>
</dbReference>
<evidence type="ECO:0000256" key="12">
    <source>
        <dbReference type="ARBA" id="ARBA00023242"/>
    </source>
</evidence>
<dbReference type="GO" id="GO:0008270">
    <property type="term" value="F:zinc ion binding"/>
    <property type="evidence" value="ECO:0007669"/>
    <property type="project" value="UniProtKB-KW"/>
</dbReference>
<evidence type="ECO:0000256" key="13">
    <source>
        <dbReference type="ARBA" id="ARBA00033341"/>
    </source>
</evidence>
<dbReference type="FunCoup" id="A0A067NB96">
    <property type="interactions" value="843"/>
</dbReference>
<evidence type="ECO:0000256" key="4">
    <source>
        <dbReference type="ARBA" id="ARBA00021280"/>
    </source>
</evidence>
<organism evidence="15 16">
    <name type="scientific">Botryobasidium botryosum (strain FD-172 SS1)</name>
    <dbReference type="NCBI Taxonomy" id="930990"/>
    <lineage>
        <taxon>Eukaryota</taxon>
        <taxon>Fungi</taxon>
        <taxon>Dikarya</taxon>
        <taxon>Basidiomycota</taxon>
        <taxon>Agaricomycotina</taxon>
        <taxon>Agaricomycetes</taxon>
        <taxon>Cantharellales</taxon>
        <taxon>Botryobasidiaceae</taxon>
        <taxon>Botryobasidium</taxon>
    </lineage>
</organism>
<evidence type="ECO:0000256" key="6">
    <source>
        <dbReference type="ARBA" id="ARBA00022763"/>
    </source>
</evidence>
<dbReference type="GO" id="GO:0006289">
    <property type="term" value="P:nucleotide-excision repair"/>
    <property type="evidence" value="ECO:0007669"/>
    <property type="project" value="UniProtKB-UniRule"/>
</dbReference>
<keyword evidence="11 14" id="KW-0234">DNA repair</keyword>
<dbReference type="PANTHER" id="PTHR12831">
    <property type="entry name" value="TRANSCRIPTION INITIATION FACTOR IIH TFIIH , POLYPEPTIDE 3-RELATED"/>
    <property type="match status" value="1"/>
</dbReference>
<comment type="similarity">
    <text evidence="3 14">Belongs to the TFB4 family.</text>
</comment>
<dbReference type="OrthoDB" id="17307at2759"/>
<reference evidence="16" key="1">
    <citation type="journal article" date="2014" name="Proc. Natl. Acad. Sci. U.S.A.">
        <title>Extensive sampling of basidiomycete genomes demonstrates inadequacy of the white-rot/brown-rot paradigm for wood decay fungi.</title>
        <authorList>
            <person name="Riley R."/>
            <person name="Salamov A.A."/>
            <person name="Brown D.W."/>
            <person name="Nagy L.G."/>
            <person name="Floudas D."/>
            <person name="Held B.W."/>
            <person name="Levasseur A."/>
            <person name="Lombard V."/>
            <person name="Morin E."/>
            <person name="Otillar R."/>
            <person name="Lindquist E.A."/>
            <person name="Sun H."/>
            <person name="LaButti K.M."/>
            <person name="Schmutz J."/>
            <person name="Jabbour D."/>
            <person name="Luo H."/>
            <person name="Baker S.E."/>
            <person name="Pisabarro A.G."/>
            <person name="Walton J.D."/>
            <person name="Blanchette R.A."/>
            <person name="Henrissat B."/>
            <person name="Martin F."/>
            <person name="Cullen D."/>
            <person name="Hibbett D.S."/>
            <person name="Grigoriev I.V."/>
        </authorList>
    </citation>
    <scope>NUCLEOTIDE SEQUENCE [LARGE SCALE GENOMIC DNA]</scope>
    <source>
        <strain evidence="16">FD-172 SS1</strain>
    </source>
</reference>
<dbReference type="AlphaFoldDB" id="A0A067NB96"/>
<evidence type="ECO:0000313" key="16">
    <source>
        <dbReference type="Proteomes" id="UP000027195"/>
    </source>
</evidence>
<dbReference type="HOGENOM" id="CLU_040211_0_1_1"/>
<dbReference type="GO" id="GO:0000439">
    <property type="term" value="C:transcription factor TFIIH core complex"/>
    <property type="evidence" value="ECO:0007669"/>
    <property type="project" value="UniProtKB-UniRule"/>
</dbReference>
<accession>A0A067NB96</accession>
<evidence type="ECO:0000256" key="3">
    <source>
        <dbReference type="ARBA" id="ARBA00005273"/>
    </source>
</evidence>
<dbReference type="InterPro" id="IPR004600">
    <property type="entry name" value="TFIIH_Tfb4/GTF2H3"/>
</dbReference>
<sequence>METTVSDSPPEHLSLIIDLSPTQWHLSSLDTNPQPLSLRLFISQVLVFLNAHLASRHDNTIAVLVALPGKNVMIYSSSDTIEESDHQSPLDESNTYQPFRAMNSAVVQRIDEELGAQEHGETEAPIGLVGALTKALCHINRLTHPTASANPSIAVPTPPNPRILIFSVSPDLSTAYIPLMNSIFSAQKLKVAIDVCKLYGEDTVFLQQAAHLTGGLYVNPERRDALLQYLAMCFLPSTAIRRVLGMPTQDHVDFRAACFCHKNIIDIGYICSVCLSIFCSPVPVCSTCRTKFPIKTLQRLMLNRPSPLSNGHQRTASPAPQR</sequence>
<protein>
    <recommendedName>
        <fullName evidence="4 14">General transcription and DNA repair factor IIH subunit TFB4</fullName>
        <shortName evidence="14">TFIIH subunit TFB4</shortName>
    </recommendedName>
    <alternativeName>
        <fullName evidence="13 14">RNA polymerase II transcription factor B subunit 4</fullName>
    </alternativeName>
</protein>
<comment type="function">
    <text evidence="1 14">Component of the general transcription and DNA repair factor IIH (TFIIH) core complex, which is involved in general and transcription-coupled nucleotide excision repair (NER) of damaged DNA and, when complexed to TFIIK, in RNA transcription by RNA polymerase II. In NER, TFIIH acts by opening DNA around the lesion to allow the excision of the damaged oligonucleotide and its replacement by a new DNA fragment. In transcription, TFIIH has an essential role in transcription initiation. When the pre-initiation complex (PIC) has been established, TFIIH is required for promoter opening and promoter escape. Phosphorylation of the C-terminal tail (CTD) of the largest subunit of RNA polymerase II by the kinase module TFIIK controls the initiation of transcription.</text>
</comment>
<evidence type="ECO:0000256" key="9">
    <source>
        <dbReference type="ARBA" id="ARBA00023015"/>
    </source>
</evidence>
<evidence type="ECO:0000256" key="7">
    <source>
        <dbReference type="ARBA" id="ARBA00022771"/>
    </source>
</evidence>
<dbReference type="PANTHER" id="PTHR12831:SF0">
    <property type="entry name" value="GENERAL TRANSCRIPTION FACTOR IIH SUBUNIT 3"/>
    <property type="match status" value="1"/>
</dbReference>
<evidence type="ECO:0000256" key="5">
    <source>
        <dbReference type="ARBA" id="ARBA00022723"/>
    </source>
</evidence>
<keyword evidence="7 14" id="KW-0863">Zinc-finger</keyword>
<gene>
    <name evidence="15" type="ORF">BOTBODRAFT_25802</name>
</gene>
<keyword evidence="6 14" id="KW-0227">DNA damage</keyword>
<keyword evidence="5 14" id="KW-0479">Metal-binding</keyword>
<dbReference type="Proteomes" id="UP000027195">
    <property type="component" value="Unassembled WGS sequence"/>
</dbReference>
<keyword evidence="10 14" id="KW-0804">Transcription</keyword>
<dbReference type="GO" id="GO:0006355">
    <property type="term" value="P:regulation of DNA-templated transcription"/>
    <property type="evidence" value="ECO:0007669"/>
    <property type="project" value="InterPro"/>
</dbReference>
<evidence type="ECO:0000256" key="2">
    <source>
        <dbReference type="ARBA" id="ARBA00004123"/>
    </source>
</evidence>
<evidence type="ECO:0000256" key="10">
    <source>
        <dbReference type="ARBA" id="ARBA00023163"/>
    </source>
</evidence>
<comment type="subcellular location">
    <subcellularLocation>
        <location evidence="2 14">Nucleus</location>
    </subcellularLocation>
</comment>
<keyword evidence="9 14" id="KW-0805">Transcription regulation</keyword>
<dbReference type="InterPro" id="IPR036465">
    <property type="entry name" value="vWFA_dom_sf"/>
</dbReference>
<dbReference type="STRING" id="930990.A0A067NB96"/>
<comment type="subunit">
    <text evidence="14">Component of the 7-subunit TFIIH core complex composed of XPB/SSL2, XPD/RAD3, SSL1, TFB1, TFB2, TFB4 and TFB5, which is active in NER. The core complex associates with the 3-subunit CTD-kinase module TFIIK composed of CCL1, KIN28 and TFB3 to form the 10-subunit holoenzyme (holo-TFIIH) active in transcription.</text>
</comment>
<name>A0A067NB96_BOTB1</name>
<keyword evidence="12 14" id="KW-0539">Nucleus</keyword>
<evidence type="ECO:0000256" key="11">
    <source>
        <dbReference type="ARBA" id="ARBA00023204"/>
    </source>
</evidence>
<evidence type="ECO:0000313" key="15">
    <source>
        <dbReference type="EMBL" id="KDQ21367.1"/>
    </source>
</evidence>
<keyword evidence="8 14" id="KW-0862">Zinc</keyword>
<dbReference type="Gene3D" id="3.40.50.410">
    <property type="entry name" value="von Willebrand factor, type A domain"/>
    <property type="match status" value="1"/>
</dbReference>
<proteinExistence type="inferred from homology"/>
<dbReference type="InParanoid" id="A0A067NB96"/>
<keyword evidence="16" id="KW-1185">Reference proteome</keyword>